<evidence type="ECO:0000313" key="1">
    <source>
        <dbReference type="EMBL" id="EUA12648.1"/>
    </source>
</evidence>
<evidence type="ECO:0008006" key="3">
    <source>
        <dbReference type="Google" id="ProtNLM"/>
    </source>
</evidence>
<accession>X7Z1K8</accession>
<evidence type="ECO:0000313" key="2">
    <source>
        <dbReference type="Proteomes" id="UP000020561"/>
    </source>
</evidence>
<gene>
    <name evidence="1" type="ORF">I545_5151</name>
</gene>
<dbReference type="InterPro" id="IPR012349">
    <property type="entry name" value="Split_barrel_FMN-bd"/>
</dbReference>
<reference evidence="1 2" key="1">
    <citation type="submission" date="2013-12" db="EMBL/GenBank/DDBJ databases">
        <authorList>
            <person name="Brown-Elliot B."/>
            <person name="Wallace R."/>
            <person name="Lenaerts A."/>
            <person name="Ordway D."/>
            <person name="DeGroote M.A."/>
            <person name="Parker T."/>
            <person name="Sizemore C."/>
            <person name="Tallon L.J."/>
            <person name="Sadzewicz L.K."/>
            <person name="Sengamalay N."/>
            <person name="Fraser C.M."/>
            <person name="Hine E."/>
            <person name="Shefchek K.A."/>
            <person name="Das S.P."/>
            <person name="Tettelin H."/>
        </authorList>
    </citation>
    <scope>NUCLEOTIDE SEQUENCE [LARGE SCALE GENOMIC DNA]</scope>
    <source>
        <strain evidence="1 2">662</strain>
    </source>
</reference>
<sequence>MVIVIVRPKTLGRVLMRAAPLVNAPVAAVASSARFGGLVNHNIALLSYTGRRSGRSFTIPVAYRRSGNRVIISVKMPEAKTWWRNFLGKGGPLTLRLDGTERAGHGVAQRDSEGRVTITVRLANAN</sequence>
<proteinExistence type="predicted"/>
<dbReference type="EMBL" id="JAOA01000009">
    <property type="protein sequence ID" value="EUA12648.1"/>
    <property type="molecule type" value="Genomic_DNA"/>
</dbReference>
<name>X7Z1K8_MYCKA</name>
<dbReference type="GO" id="GO:0016491">
    <property type="term" value="F:oxidoreductase activity"/>
    <property type="evidence" value="ECO:0007669"/>
    <property type="project" value="InterPro"/>
</dbReference>
<dbReference type="Proteomes" id="UP000020561">
    <property type="component" value="Unassembled WGS sequence"/>
</dbReference>
<dbReference type="InterPro" id="IPR004378">
    <property type="entry name" value="F420H2_quin_Rdtase"/>
</dbReference>
<dbReference type="Gene3D" id="2.30.110.10">
    <property type="entry name" value="Electron Transport, Fmn-binding Protein, Chain A"/>
    <property type="match status" value="1"/>
</dbReference>
<comment type="caution">
    <text evidence="1">The sequence shown here is derived from an EMBL/GenBank/DDBJ whole genome shotgun (WGS) entry which is preliminary data.</text>
</comment>
<protein>
    <recommendedName>
        <fullName evidence="3">Deazaflavin-dependent oxidoreductase, nitroreductase family protein</fullName>
    </recommendedName>
</protein>
<dbReference type="AlphaFoldDB" id="X7Z1K8"/>
<organism evidence="1 2">
    <name type="scientific">Mycobacterium kansasii 662</name>
    <dbReference type="NCBI Taxonomy" id="1299326"/>
    <lineage>
        <taxon>Bacteria</taxon>
        <taxon>Bacillati</taxon>
        <taxon>Actinomycetota</taxon>
        <taxon>Actinomycetes</taxon>
        <taxon>Mycobacteriales</taxon>
        <taxon>Mycobacteriaceae</taxon>
        <taxon>Mycobacterium</taxon>
    </lineage>
</organism>
<dbReference type="Pfam" id="PF04075">
    <property type="entry name" value="F420H2_quin_red"/>
    <property type="match status" value="1"/>
</dbReference>
<dbReference type="PATRIC" id="fig|1299326.3.peg.4959"/>